<evidence type="ECO:0000313" key="1">
    <source>
        <dbReference type="EMBL" id="CAB4929504.1"/>
    </source>
</evidence>
<gene>
    <name evidence="1" type="ORF">UFOPK3610_01860</name>
</gene>
<proteinExistence type="predicted"/>
<name>A0A6J7IGQ6_9ZZZZ</name>
<sequence length="33" mass="3693">MTWETIEAFDKIDQVIEIATSGELSETRTAHLG</sequence>
<dbReference type="AlphaFoldDB" id="A0A6J7IGQ6"/>
<protein>
    <submittedName>
        <fullName evidence="1">Unannotated protein</fullName>
    </submittedName>
</protein>
<organism evidence="1">
    <name type="scientific">freshwater metagenome</name>
    <dbReference type="NCBI Taxonomy" id="449393"/>
    <lineage>
        <taxon>unclassified sequences</taxon>
        <taxon>metagenomes</taxon>
        <taxon>ecological metagenomes</taxon>
    </lineage>
</organism>
<accession>A0A6J7IGQ6</accession>
<reference evidence="1" key="1">
    <citation type="submission" date="2020-05" db="EMBL/GenBank/DDBJ databases">
        <authorList>
            <person name="Chiriac C."/>
            <person name="Salcher M."/>
            <person name="Ghai R."/>
            <person name="Kavagutti S V."/>
        </authorList>
    </citation>
    <scope>NUCLEOTIDE SEQUENCE</scope>
</reference>
<dbReference type="EMBL" id="CAFBMR010000124">
    <property type="protein sequence ID" value="CAB4929504.1"/>
    <property type="molecule type" value="Genomic_DNA"/>
</dbReference>